<dbReference type="AlphaFoldDB" id="U4TIM0"/>
<dbReference type="InterPro" id="IPR005325">
    <property type="entry name" value="DUF308_memb"/>
</dbReference>
<feature type="transmembrane region" description="Helical" evidence="1">
    <location>
        <begin position="12"/>
        <end position="30"/>
    </location>
</feature>
<organism evidence="2 3">
    <name type="scientific">Schleiferilactobacillus shenzhenensis LY-73</name>
    <dbReference type="NCBI Taxonomy" id="1231336"/>
    <lineage>
        <taxon>Bacteria</taxon>
        <taxon>Bacillati</taxon>
        <taxon>Bacillota</taxon>
        <taxon>Bacilli</taxon>
        <taxon>Lactobacillales</taxon>
        <taxon>Lactobacillaceae</taxon>
        <taxon>Schleiferilactobacillus</taxon>
    </lineage>
</organism>
<dbReference type="PANTHER" id="PTHR34989:SF1">
    <property type="entry name" value="PROTEIN HDED"/>
    <property type="match status" value="1"/>
</dbReference>
<dbReference type="HOGENOM" id="CLU_091585_8_2_9"/>
<dbReference type="GO" id="GO:0005886">
    <property type="term" value="C:plasma membrane"/>
    <property type="evidence" value="ECO:0007669"/>
    <property type="project" value="TreeGrafter"/>
</dbReference>
<keyword evidence="1" id="KW-1133">Transmembrane helix</keyword>
<keyword evidence="1" id="KW-0472">Membrane</keyword>
<dbReference type="RefSeq" id="WP_022530050.1">
    <property type="nucleotide sequence ID" value="NZ_KI271594.1"/>
</dbReference>
<keyword evidence="3" id="KW-1185">Reference proteome</keyword>
<dbReference type="OrthoDB" id="2307496at2"/>
<evidence type="ECO:0008006" key="4">
    <source>
        <dbReference type="Google" id="ProtNLM"/>
    </source>
</evidence>
<protein>
    <recommendedName>
        <fullName evidence="4">Acid-resistance membrane protein</fullName>
    </recommendedName>
</protein>
<proteinExistence type="predicted"/>
<reference evidence="3" key="1">
    <citation type="journal article" date="2013" name="Genome Announc.">
        <title>Whole-Genome Sequencing of Lactobacillus shenzhenensis Strain LY-73T.</title>
        <authorList>
            <person name="Lin Z."/>
            <person name="Liu Z."/>
            <person name="Yang R."/>
            <person name="Zou Y."/>
            <person name="Wan D."/>
            <person name="Chen J."/>
            <person name="Guo M."/>
            <person name="Zhao J."/>
            <person name="Fang C."/>
            <person name="Yang R."/>
            <person name="Liu F."/>
        </authorList>
    </citation>
    <scope>NUCLEOTIDE SEQUENCE [LARGE SCALE GENOMIC DNA]</scope>
    <source>
        <strain evidence="3">LY-73</strain>
    </source>
</reference>
<evidence type="ECO:0000313" key="3">
    <source>
        <dbReference type="Proteomes" id="UP000030647"/>
    </source>
</evidence>
<name>U4TIM0_9LACO</name>
<evidence type="ECO:0000313" key="2">
    <source>
        <dbReference type="EMBL" id="ERL64661.1"/>
    </source>
</evidence>
<dbReference type="eggNOG" id="COG3247">
    <property type="taxonomic scope" value="Bacteria"/>
</dbReference>
<keyword evidence="1" id="KW-0812">Transmembrane</keyword>
<feature type="transmembrane region" description="Helical" evidence="1">
    <location>
        <begin position="36"/>
        <end position="57"/>
    </location>
</feature>
<feature type="transmembrane region" description="Helical" evidence="1">
    <location>
        <begin position="125"/>
        <end position="146"/>
    </location>
</feature>
<dbReference type="Proteomes" id="UP000030647">
    <property type="component" value="Unassembled WGS sequence"/>
</dbReference>
<dbReference type="STRING" id="1231336.L248_0718"/>
<evidence type="ECO:0000256" key="1">
    <source>
        <dbReference type="SAM" id="Phobius"/>
    </source>
</evidence>
<dbReference type="InterPro" id="IPR052712">
    <property type="entry name" value="Acid_resist_chaperone_HdeD"/>
</dbReference>
<dbReference type="PANTHER" id="PTHR34989">
    <property type="entry name" value="PROTEIN HDED"/>
    <property type="match status" value="1"/>
</dbReference>
<accession>U4TIM0</accession>
<feature type="transmembrane region" description="Helical" evidence="1">
    <location>
        <begin position="94"/>
        <end position="113"/>
    </location>
</feature>
<gene>
    <name evidence="2" type="ORF">L248_0718</name>
</gene>
<dbReference type="EMBL" id="KI271594">
    <property type="protein sequence ID" value="ERL64661.1"/>
    <property type="molecule type" value="Genomic_DNA"/>
</dbReference>
<feature type="transmembrane region" description="Helical" evidence="1">
    <location>
        <begin position="158"/>
        <end position="177"/>
    </location>
</feature>
<feature type="transmembrane region" description="Helical" evidence="1">
    <location>
        <begin position="69"/>
        <end position="88"/>
    </location>
</feature>
<dbReference type="Pfam" id="PF03729">
    <property type="entry name" value="DUF308"/>
    <property type="match status" value="3"/>
</dbReference>
<sequence length="181" mass="19712">MQQVYNTFRRYGWLQSLASLLLGAALLFVPGLVTTIGISLIAIYIAVQGIIGLVSALRSKDSVDGQQSGWAIGLSVTLIVVAILFYFMAKPLLAAIPFILGLLLIFMGINRVANGFSGRKEYVNVTPWPMVVYGILLIIGGIVLVINPWGSVKLLFRIFGGTLIAMVILDFITGQYYKKQA</sequence>